<evidence type="ECO:0008006" key="4">
    <source>
        <dbReference type="Google" id="ProtNLM"/>
    </source>
</evidence>
<organism evidence="2 3">
    <name type="scientific">Halorhodospira neutriphila</name>
    <dbReference type="NCBI Taxonomy" id="168379"/>
    <lineage>
        <taxon>Bacteria</taxon>
        <taxon>Pseudomonadati</taxon>
        <taxon>Pseudomonadota</taxon>
        <taxon>Gammaproteobacteria</taxon>
        <taxon>Chromatiales</taxon>
        <taxon>Ectothiorhodospiraceae</taxon>
        <taxon>Halorhodospira</taxon>
    </lineage>
</organism>
<proteinExistence type="predicted"/>
<dbReference type="Gene3D" id="1.10.10.10">
    <property type="entry name" value="Winged helix-like DNA-binding domain superfamily/Winged helix DNA-binding domain"/>
    <property type="match status" value="1"/>
</dbReference>
<name>A0ABS1E6P5_9GAMM</name>
<dbReference type="InterPro" id="IPR036390">
    <property type="entry name" value="WH_DNA-bd_sf"/>
</dbReference>
<sequence>MHGHGRRHPPGDRRLALAGGERRPAPRGLRAQRDRRLPGRPAPRAGGRGVIRQVLAELSAAGGAVDRRRLARRLAISPQMLETVLERLSAAGYVEGITASSAACRPAACHECPVGSACAGGGGGPGQQLWCLTEAGRRAATAPPD</sequence>
<dbReference type="SUPFAM" id="SSF46785">
    <property type="entry name" value="Winged helix' DNA-binding domain"/>
    <property type="match status" value="1"/>
</dbReference>
<keyword evidence="3" id="KW-1185">Reference proteome</keyword>
<evidence type="ECO:0000313" key="2">
    <source>
        <dbReference type="EMBL" id="MBK1726415.1"/>
    </source>
</evidence>
<reference evidence="2 3" key="1">
    <citation type="journal article" date="2020" name="Microorganisms">
        <title>Osmotic Adaptation and Compatible Solute Biosynthesis of Phototrophic Bacteria as Revealed from Genome Analyses.</title>
        <authorList>
            <person name="Imhoff J.F."/>
            <person name="Rahn T."/>
            <person name="Kunzel S."/>
            <person name="Keller A."/>
            <person name="Neulinger S.C."/>
        </authorList>
    </citation>
    <scope>NUCLEOTIDE SEQUENCE [LARGE SCALE GENOMIC DNA]</scope>
    <source>
        <strain evidence="2 3">DSM 15116</strain>
    </source>
</reference>
<accession>A0ABS1E6P5</accession>
<dbReference type="InterPro" id="IPR036388">
    <property type="entry name" value="WH-like_DNA-bd_sf"/>
</dbReference>
<dbReference type="EMBL" id="NRSH01000041">
    <property type="protein sequence ID" value="MBK1726415.1"/>
    <property type="molecule type" value="Genomic_DNA"/>
</dbReference>
<feature type="compositionally biased region" description="Basic and acidic residues" evidence="1">
    <location>
        <begin position="9"/>
        <end position="24"/>
    </location>
</feature>
<gene>
    <name evidence="2" type="ORF">CKO13_05130</name>
</gene>
<comment type="caution">
    <text evidence="2">The sequence shown here is derived from an EMBL/GenBank/DDBJ whole genome shotgun (WGS) entry which is preliminary data.</text>
</comment>
<evidence type="ECO:0000313" key="3">
    <source>
        <dbReference type="Proteomes" id="UP000738126"/>
    </source>
</evidence>
<feature type="region of interest" description="Disordered" evidence="1">
    <location>
        <begin position="1"/>
        <end position="48"/>
    </location>
</feature>
<dbReference type="Proteomes" id="UP000738126">
    <property type="component" value="Unassembled WGS sequence"/>
</dbReference>
<evidence type="ECO:0000256" key="1">
    <source>
        <dbReference type="SAM" id="MobiDB-lite"/>
    </source>
</evidence>
<protein>
    <recommendedName>
        <fullName evidence="4">Transcriptional regulator HTH-type FeoC domain-containing protein</fullName>
    </recommendedName>
</protein>